<dbReference type="GO" id="GO:0016787">
    <property type="term" value="F:hydrolase activity"/>
    <property type="evidence" value="ECO:0007669"/>
    <property type="project" value="UniProtKB-KW"/>
</dbReference>
<reference evidence="3" key="1">
    <citation type="journal article" date="2019" name="Int. J. Syst. Evol. Microbiol.">
        <title>The Global Catalogue of Microorganisms (GCM) 10K type strain sequencing project: providing services to taxonomists for standard genome sequencing and annotation.</title>
        <authorList>
            <consortium name="The Broad Institute Genomics Platform"/>
            <consortium name="The Broad Institute Genome Sequencing Center for Infectious Disease"/>
            <person name="Wu L."/>
            <person name="Ma J."/>
        </authorList>
    </citation>
    <scope>NUCLEOTIDE SEQUENCE [LARGE SCALE GENOMIC DNA]</scope>
    <source>
        <strain evidence="3">CGMCC 4.7283</strain>
    </source>
</reference>
<dbReference type="InterPro" id="IPR036514">
    <property type="entry name" value="SGNH_hydro_sf"/>
</dbReference>
<dbReference type="RefSeq" id="WP_380717107.1">
    <property type="nucleotide sequence ID" value="NZ_JBHSGI010000005.1"/>
</dbReference>
<feature type="signal peptide" evidence="1">
    <location>
        <begin position="1"/>
        <end position="20"/>
    </location>
</feature>
<dbReference type="CDD" id="cd01846">
    <property type="entry name" value="fatty_acyltransferase_like"/>
    <property type="match status" value="1"/>
</dbReference>
<comment type="caution">
    <text evidence="2">The sequence shown here is derived from an EMBL/GenBank/DDBJ whole genome shotgun (WGS) entry which is preliminary data.</text>
</comment>
<dbReference type="EMBL" id="JBHSGI010000005">
    <property type="protein sequence ID" value="MFC4668762.1"/>
    <property type="molecule type" value="Genomic_DNA"/>
</dbReference>
<dbReference type="Proteomes" id="UP001595973">
    <property type="component" value="Unassembled WGS sequence"/>
</dbReference>
<protein>
    <submittedName>
        <fullName evidence="2">SGNH/GDSL hydrolase family protein</fullName>
    </submittedName>
</protein>
<dbReference type="InterPro" id="IPR001087">
    <property type="entry name" value="GDSL"/>
</dbReference>
<accession>A0ABV9KF61</accession>
<keyword evidence="1" id="KW-0732">Signal</keyword>
<feature type="chain" id="PRO_5047421322" evidence="1">
    <location>
        <begin position="21"/>
        <end position="333"/>
    </location>
</feature>
<keyword evidence="2" id="KW-0378">Hydrolase</keyword>
<gene>
    <name evidence="2" type="ORF">ACFO5X_09365</name>
</gene>
<keyword evidence="3" id="KW-1185">Reference proteome</keyword>
<proteinExistence type="predicted"/>
<dbReference type="NCBIfam" id="TIGR03370">
    <property type="entry name" value="VPLPA-CTERM"/>
    <property type="match status" value="1"/>
</dbReference>
<dbReference type="Pfam" id="PF00657">
    <property type="entry name" value="Lipase_GDSL"/>
    <property type="match status" value="1"/>
</dbReference>
<evidence type="ECO:0000256" key="1">
    <source>
        <dbReference type="SAM" id="SignalP"/>
    </source>
</evidence>
<dbReference type="SUPFAM" id="SSF52266">
    <property type="entry name" value="SGNH hydrolase"/>
    <property type="match status" value="1"/>
</dbReference>
<sequence>MKYMFAIAGLMIGLSGPAMASPVTDVFTSYYAFGDSLSDDGKLGALYPPSLDGRFSNGRVWTEYVADAFAAAGRDTGNLALGGATAGDVNLQPLAPLSTFKGQINTFLYSMANGFGLPTELAPVPQYAATPPNPGANPLVSVMFGANDIFQGFSPVAAAHAVTDNIRYLATATGGVFNDFLLAGLPDLGKTPAFMGSADATLAALAFNLTLAGDVLGLRAEGLNIIGFDTDAVFQEILDDVKAGGIKYGILDATTPCTASLSQPGPSCVGQIDPNLLFFSDGVHPNGKVHEIVGDRVMAVLEDSVTPVPVPASLPLLLAGIAGLGLAARRRAA</sequence>
<evidence type="ECO:0000313" key="3">
    <source>
        <dbReference type="Proteomes" id="UP001595973"/>
    </source>
</evidence>
<dbReference type="InterPro" id="IPR022472">
    <property type="entry name" value="VPLPA-CTERM"/>
</dbReference>
<name>A0ABV9KF61_9RHOB</name>
<evidence type="ECO:0000313" key="2">
    <source>
        <dbReference type="EMBL" id="MFC4668762.1"/>
    </source>
</evidence>
<organism evidence="2 3">
    <name type="scientific">Seohaeicola nanhaiensis</name>
    <dbReference type="NCBI Taxonomy" id="1387282"/>
    <lineage>
        <taxon>Bacteria</taxon>
        <taxon>Pseudomonadati</taxon>
        <taxon>Pseudomonadota</taxon>
        <taxon>Alphaproteobacteria</taxon>
        <taxon>Rhodobacterales</taxon>
        <taxon>Roseobacteraceae</taxon>
        <taxon>Seohaeicola</taxon>
    </lineage>
</organism>
<dbReference type="Gene3D" id="3.40.50.1110">
    <property type="entry name" value="SGNH hydrolase"/>
    <property type="match status" value="1"/>
</dbReference>